<dbReference type="InterPro" id="IPR013154">
    <property type="entry name" value="ADH-like_N"/>
</dbReference>
<dbReference type="InterPro" id="IPR011032">
    <property type="entry name" value="GroES-like_sf"/>
</dbReference>
<evidence type="ECO:0000259" key="8">
    <source>
        <dbReference type="SMART" id="SM00829"/>
    </source>
</evidence>
<protein>
    <recommendedName>
        <fullName evidence="3">alcohol dehydrogenase</fullName>
        <ecNumber evidence="3">1.1.1.1</ecNumber>
    </recommendedName>
</protein>
<gene>
    <name evidence="9" type="ORF">JOF53_003624</name>
</gene>
<dbReference type="Gene3D" id="3.90.180.10">
    <property type="entry name" value="Medium-chain alcohol dehydrogenases, catalytic domain"/>
    <property type="match status" value="1"/>
</dbReference>
<feature type="domain" description="Enoyl reductase (ER)" evidence="8">
    <location>
        <begin position="12"/>
        <end position="332"/>
    </location>
</feature>
<dbReference type="Gene3D" id="3.40.50.720">
    <property type="entry name" value="NAD(P)-binding Rossmann-like Domain"/>
    <property type="match status" value="1"/>
</dbReference>
<dbReference type="Pfam" id="PF00107">
    <property type="entry name" value="ADH_zinc_N"/>
    <property type="match status" value="1"/>
</dbReference>
<dbReference type="RefSeq" id="WP_209707142.1">
    <property type="nucleotide sequence ID" value="NZ_JAGIOO010000001.1"/>
</dbReference>
<dbReference type="InterPro" id="IPR002328">
    <property type="entry name" value="ADH_Zn_CS"/>
</dbReference>
<keyword evidence="5 7" id="KW-0862">Zinc</keyword>
<comment type="caution">
    <text evidence="9">The sequence shown here is derived from an EMBL/GenBank/DDBJ whole genome shotgun (WGS) entry which is preliminary data.</text>
</comment>
<dbReference type="SUPFAM" id="SSF51735">
    <property type="entry name" value="NAD(P)-binding Rossmann-fold domains"/>
    <property type="match status" value="1"/>
</dbReference>
<dbReference type="Proteomes" id="UP001519363">
    <property type="component" value="Unassembled WGS sequence"/>
</dbReference>
<dbReference type="EC" id="1.1.1.1" evidence="3"/>
<evidence type="ECO:0000256" key="2">
    <source>
        <dbReference type="ARBA" id="ARBA00008072"/>
    </source>
</evidence>
<name>A0ABS5AES4_9PSEU</name>
<organism evidence="9 10">
    <name type="scientific">Crossiella equi</name>
    <dbReference type="NCBI Taxonomy" id="130796"/>
    <lineage>
        <taxon>Bacteria</taxon>
        <taxon>Bacillati</taxon>
        <taxon>Actinomycetota</taxon>
        <taxon>Actinomycetes</taxon>
        <taxon>Pseudonocardiales</taxon>
        <taxon>Pseudonocardiaceae</taxon>
        <taxon>Crossiella</taxon>
    </lineage>
</organism>
<dbReference type="EMBL" id="JAGIOO010000001">
    <property type="protein sequence ID" value="MBP2474752.1"/>
    <property type="molecule type" value="Genomic_DNA"/>
</dbReference>
<evidence type="ECO:0000256" key="6">
    <source>
        <dbReference type="ARBA" id="ARBA00023002"/>
    </source>
</evidence>
<dbReference type="GO" id="GO:0004022">
    <property type="term" value="F:alcohol dehydrogenase (NAD+) activity"/>
    <property type="evidence" value="ECO:0007669"/>
    <property type="project" value="UniProtKB-EC"/>
</dbReference>
<evidence type="ECO:0000256" key="7">
    <source>
        <dbReference type="RuleBase" id="RU361277"/>
    </source>
</evidence>
<dbReference type="InterPro" id="IPR036291">
    <property type="entry name" value="NAD(P)-bd_dom_sf"/>
</dbReference>
<evidence type="ECO:0000256" key="4">
    <source>
        <dbReference type="ARBA" id="ARBA00022723"/>
    </source>
</evidence>
<proteinExistence type="inferred from homology"/>
<dbReference type="InterPro" id="IPR020843">
    <property type="entry name" value="ER"/>
</dbReference>
<evidence type="ECO:0000256" key="1">
    <source>
        <dbReference type="ARBA" id="ARBA00001947"/>
    </source>
</evidence>
<accession>A0ABS5AES4</accession>
<keyword evidence="10" id="KW-1185">Reference proteome</keyword>
<sequence>MSQTYRAVQATGSRQFELVEREVREPGSGEVRLRVLACGVCHTDVLTVEGPREHARVPGHEVVGVIEAVGPGVRHWRVGERVGVGYLGGHCGECDSCRRGDFTLCTDQPQTGVHVDGGYAEVVHARTTALVRVPEELSATEAAPLLCAGVTTYQALLRAGAAPGALVAVQGIGGLGHLGIQYASRLGYRVAAIARGTGKAELAAKLGAQHYIDSTAVDAGEALRELGGAAAIVATAANGASMSPLVAGLAPRGTLVVVGAAMDPVQVQTTDLIFGARTVTGSLTGTAIENEDNLAFAARTGVLPLNEVYPLAEAGQAYQRMLSGEARFRVVLDATA</sequence>
<dbReference type="PROSITE" id="PS00059">
    <property type="entry name" value="ADH_ZINC"/>
    <property type="match status" value="1"/>
</dbReference>
<dbReference type="PANTHER" id="PTHR42940">
    <property type="entry name" value="ALCOHOL DEHYDROGENASE 1-RELATED"/>
    <property type="match status" value="1"/>
</dbReference>
<dbReference type="PANTHER" id="PTHR42940:SF7">
    <property type="entry name" value="ALCOHOL DEHYDROGENASE-LIKE N-TERMINAL DOMAIN-CONTAINING PROTEIN"/>
    <property type="match status" value="1"/>
</dbReference>
<dbReference type="InterPro" id="IPR013149">
    <property type="entry name" value="ADH-like_C"/>
</dbReference>
<reference evidence="9 10" key="1">
    <citation type="submission" date="2021-03" db="EMBL/GenBank/DDBJ databases">
        <title>Sequencing the genomes of 1000 actinobacteria strains.</title>
        <authorList>
            <person name="Klenk H.-P."/>
        </authorList>
    </citation>
    <scope>NUCLEOTIDE SEQUENCE [LARGE SCALE GENOMIC DNA]</scope>
    <source>
        <strain evidence="9 10">DSM 44580</strain>
    </source>
</reference>
<dbReference type="SUPFAM" id="SSF50129">
    <property type="entry name" value="GroES-like"/>
    <property type="match status" value="1"/>
</dbReference>
<evidence type="ECO:0000313" key="9">
    <source>
        <dbReference type="EMBL" id="MBP2474752.1"/>
    </source>
</evidence>
<dbReference type="SMART" id="SM00829">
    <property type="entry name" value="PKS_ER"/>
    <property type="match status" value="1"/>
</dbReference>
<keyword evidence="6 9" id="KW-0560">Oxidoreductase</keyword>
<comment type="similarity">
    <text evidence="2 7">Belongs to the zinc-containing alcohol dehydrogenase family.</text>
</comment>
<evidence type="ECO:0000256" key="3">
    <source>
        <dbReference type="ARBA" id="ARBA00013190"/>
    </source>
</evidence>
<dbReference type="Pfam" id="PF08240">
    <property type="entry name" value="ADH_N"/>
    <property type="match status" value="1"/>
</dbReference>
<keyword evidence="4 7" id="KW-0479">Metal-binding</keyword>
<evidence type="ECO:0000313" key="10">
    <source>
        <dbReference type="Proteomes" id="UP001519363"/>
    </source>
</evidence>
<comment type="cofactor">
    <cofactor evidence="1 7">
        <name>Zn(2+)</name>
        <dbReference type="ChEBI" id="CHEBI:29105"/>
    </cofactor>
</comment>
<evidence type="ECO:0000256" key="5">
    <source>
        <dbReference type="ARBA" id="ARBA00022833"/>
    </source>
</evidence>